<evidence type="ECO:0000256" key="4">
    <source>
        <dbReference type="ARBA" id="ARBA00022723"/>
    </source>
</evidence>
<dbReference type="PANTHER" id="PTHR12001:SF85">
    <property type="entry name" value="SHORT CHAIN ISOPRENYL DIPHOSPHATE SYNTHASE"/>
    <property type="match status" value="1"/>
</dbReference>
<organism evidence="7 8">
    <name type="scientific">Jiangella mangrovi</name>
    <dbReference type="NCBI Taxonomy" id="1524084"/>
    <lineage>
        <taxon>Bacteria</taxon>
        <taxon>Bacillati</taxon>
        <taxon>Actinomycetota</taxon>
        <taxon>Actinomycetes</taxon>
        <taxon>Jiangellales</taxon>
        <taxon>Jiangellaceae</taxon>
        <taxon>Jiangella</taxon>
    </lineage>
</organism>
<dbReference type="PROSITE" id="PS00444">
    <property type="entry name" value="POLYPRENYL_SYNTHASE_2"/>
    <property type="match status" value="1"/>
</dbReference>
<keyword evidence="8" id="KW-1185">Reference proteome</keyword>
<comment type="cofactor">
    <cofactor evidence="1">
        <name>Mg(2+)</name>
        <dbReference type="ChEBI" id="CHEBI:18420"/>
    </cofactor>
</comment>
<dbReference type="SUPFAM" id="SSF48576">
    <property type="entry name" value="Terpenoid synthases"/>
    <property type="match status" value="1"/>
</dbReference>
<reference evidence="7 8" key="1">
    <citation type="submission" date="2020-08" db="EMBL/GenBank/DDBJ databases">
        <title>Sequencing the genomes of 1000 actinobacteria strains.</title>
        <authorList>
            <person name="Klenk H.-P."/>
        </authorList>
    </citation>
    <scope>NUCLEOTIDE SEQUENCE [LARGE SCALE GENOMIC DNA]</scope>
    <source>
        <strain evidence="7 8">DSM 102122</strain>
    </source>
</reference>
<dbReference type="Proteomes" id="UP000542813">
    <property type="component" value="Unassembled WGS sequence"/>
</dbReference>
<proteinExistence type="inferred from homology"/>
<dbReference type="Gene3D" id="1.10.600.10">
    <property type="entry name" value="Farnesyl Diphosphate Synthase"/>
    <property type="match status" value="1"/>
</dbReference>
<dbReference type="Pfam" id="PF00348">
    <property type="entry name" value="polyprenyl_synt"/>
    <property type="match status" value="1"/>
</dbReference>
<keyword evidence="5" id="KW-0460">Magnesium</keyword>
<dbReference type="CDD" id="cd00685">
    <property type="entry name" value="Trans_IPPS_HT"/>
    <property type="match status" value="1"/>
</dbReference>
<evidence type="ECO:0000256" key="5">
    <source>
        <dbReference type="ARBA" id="ARBA00022842"/>
    </source>
</evidence>
<dbReference type="GO" id="GO:0004161">
    <property type="term" value="F:dimethylallyltranstransferase activity"/>
    <property type="evidence" value="ECO:0007669"/>
    <property type="project" value="UniProtKB-EC"/>
</dbReference>
<evidence type="ECO:0000256" key="2">
    <source>
        <dbReference type="ARBA" id="ARBA00006706"/>
    </source>
</evidence>
<comment type="similarity">
    <text evidence="2 6">Belongs to the FPP/GGPP synthase family.</text>
</comment>
<keyword evidence="3 6" id="KW-0808">Transferase</keyword>
<evidence type="ECO:0000256" key="6">
    <source>
        <dbReference type="RuleBase" id="RU004466"/>
    </source>
</evidence>
<sequence>MVTTAPRDDLAGPDDPVGLLRPRIQQALDTFLDGQRDLLGEASPQTLPLIDAAAAFLSGGKRLRPTFCYWGWRAADGDPADDALVTIGAALELFQASALVHDDLIDASDTRRGLPSVHRRFATLHRDSGWQGDPDAFGAAAAILLGDMLLAWSAELFDLAAVDGVRLRSARAVFDRMRTEVGGGQYLDMLEQVSGAGAPSGQADRARTVIRYKSARYSVEHPLVIGGALAGASSPQLASYHRFGAALGEAFQLRDDVLGVFGDPAQTGKPTGDDLREGKRTLLIAYALERATASQAALVAARLGDPSLDLDGVTALREVLVGTGALDRVETLVTQLVADARSALDAADVTDDGRKALSQLIELTTERTH</sequence>
<dbReference type="InterPro" id="IPR008949">
    <property type="entry name" value="Isoprenoid_synthase_dom_sf"/>
</dbReference>
<dbReference type="GO" id="GO:0046872">
    <property type="term" value="F:metal ion binding"/>
    <property type="evidence" value="ECO:0007669"/>
    <property type="project" value="UniProtKB-KW"/>
</dbReference>
<dbReference type="EC" id="2.5.1.29" evidence="7"/>
<evidence type="ECO:0000256" key="1">
    <source>
        <dbReference type="ARBA" id="ARBA00001946"/>
    </source>
</evidence>
<dbReference type="GO" id="GO:0004311">
    <property type="term" value="F:geranylgeranyl diphosphate synthase activity"/>
    <property type="evidence" value="ECO:0007669"/>
    <property type="project" value="UniProtKB-EC"/>
</dbReference>
<dbReference type="RefSeq" id="WP_221441142.1">
    <property type="nucleotide sequence ID" value="NZ_JACHMM010000001.1"/>
</dbReference>
<gene>
    <name evidence="7" type="ORF">HD601_004025</name>
</gene>
<dbReference type="GO" id="GO:0004337">
    <property type="term" value="F:(2E,6E)-farnesyl diphosphate synthase activity"/>
    <property type="evidence" value="ECO:0007669"/>
    <property type="project" value="UniProtKB-EC"/>
</dbReference>
<dbReference type="PROSITE" id="PS00723">
    <property type="entry name" value="POLYPRENYL_SYNTHASE_1"/>
    <property type="match status" value="1"/>
</dbReference>
<accession>A0A7W9GSW5</accession>
<dbReference type="EC" id="2.5.1.1" evidence="7"/>
<name>A0A7W9GSW5_9ACTN</name>
<dbReference type="SFLD" id="SFLDG01017">
    <property type="entry name" value="Polyprenyl_Transferase_Like"/>
    <property type="match status" value="1"/>
</dbReference>
<keyword evidence="4" id="KW-0479">Metal-binding</keyword>
<evidence type="ECO:0000313" key="7">
    <source>
        <dbReference type="EMBL" id="MBB5789450.1"/>
    </source>
</evidence>
<evidence type="ECO:0000313" key="8">
    <source>
        <dbReference type="Proteomes" id="UP000542813"/>
    </source>
</evidence>
<evidence type="ECO:0000256" key="3">
    <source>
        <dbReference type="ARBA" id="ARBA00022679"/>
    </source>
</evidence>
<protein>
    <submittedName>
        <fullName evidence="7">Geranylgeranyl diphosphate synthase type I</fullName>
        <ecNumber evidence="7">2.5.1.1</ecNumber>
        <ecNumber evidence="7">2.5.1.10</ecNumber>
        <ecNumber evidence="7">2.5.1.29</ecNumber>
    </submittedName>
</protein>
<dbReference type="EC" id="2.5.1.10" evidence="7"/>
<dbReference type="InterPro" id="IPR033749">
    <property type="entry name" value="Polyprenyl_synt_CS"/>
</dbReference>
<dbReference type="SFLD" id="SFLDS00005">
    <property type="entry name" value="Isoprenoid_Synthase_Type_I"/>
    <property type="match status" value="1"/>
</dbReference>
<dbReference type="EMBL" id="JACHMM010000001">
    <property type="protein sequence ID" value="MBB5789450.1"/>
    <property type="molecule type" value="Genomic_DNA"/>
</dbReference>
<dbReference type="PANTHER" id="PTHR12001">
    <property type="entry name" value="GERANYLGERANYL PYROPHOSPHATE SYNTHASE"/>
    <property type="match status" value="1"/>
</dbReference>
<dbReference type="AlphaFoldDB" id="A0A7W9GSW5"/>
<comment type="caution">
    <text evidence="7">The sequence shown here is derived from an EMBL/GenBank/DDBJ whole genome shotgun (WGS) entry which is preliminary data.</text>
</comment>
<dbReference type="InterPro" id="IPR000092">
    <property type="entry name" value="Polyprenyl_synt"/>
</dbReference>
<dbReference type="GO" id="GO:0008299">
    <property type="term" value="P:isoprenoid biosynthetic process"/>
    <property type="evidence" value="ECO:0007669"/>
    <property type="project" value="InterPro"/>
</dbReference>